<name>A0A162KVF8_CORDF</name>
<keyword evidence="1" id="KW-0472">Membrane</keyword>
<evidence type="ECO:0000313" key="2">
    <source>
        <dbReference type="EMBL" id="OAA80368.1"/>
    </source>
</evidence>
<sequence>MSSTLAQPSFLKALYVGNALWFTSAFYHFSFRQDFMMRKLSLRRSSPDAAVAALPSGDAWHHDVMAYLGGMNTAMAALAVFRVYGLFRRAVTGSTAAFSIRNADGDFSPDFMVLIVLGIGNCSQAVLNFTRSRSSDRWIMGKGLDRITVLDAVFTVLDWAAAFGGL</sequence>
<comment type="caution">
    <text evidence="2">The sequence shown here is derived from an EMBL/GenBank/DDBJ whole genome shotgun (WGS) entry which is preliminary data.</text>
</comment>
<dbReference type="EMBL" id="AZHF01000002">
    <property type="protein sequence ID" value="OAA80368.1"/>
    <property type="molecule type" value="Genomic_DNA"/>
</dbReference>
<reference evidence="2 3" key="1">
    <citation type="journal article" date="2016" name="Genome Biol. Evol.">
        <title>Divergent and convergent evolution of fungal pathogenicity.</title>
        <authorList>
            <person name="Shang Y."/>
            <person name="Xiao G."/>
            <person name="Zheng P."/>
            <person name="Cen K."/>
            <person name="Zhan S."/>
            <person name="Wang C."/>
        </authorList>
    </citation>
    <scope>NUCLEOTIDE SEQUENCE [LARGE SCALE GENOMIC DNA]</scope>
    <source>
        <strain evidence="2 3">RCEF 1005</strain>
    </source>
</reference>
<evidence type="ECO:0000313" key="3">
    <source>
        <dbReference type="Proteomes" id="UP000076881"/>
    </source>
</evidence>
<evidence type="ECO:0008006" key="4">
    <source>
        <dbReference type="Google" id="ProtNLM"/>
    </source>
</evidence>
<proteinExistence type="predicted"/>
<keyword evidence="1" id="KW-0812">Transmembrane</keyword>
<gene>
    <name evidence="2" type="ORF">LEL_03854</name>
</gene>
<keyword evidence="1" id="KW-1133">Transmembrane helix</keyword>
<accession>A0A162KVF8</accession>
<protein>
    <recommendedName>
        <fullName evidence="4">Integral membrane protein</fullName>
    </recommendedName>
</protein>
<feature type="transmembrane region" description="Helical" evidence="1">
    <location>
        <begin position="64"/>
        <end position="84"/>
    </location>
</feature>
<keyword evidence="3" id="KW-1185">Reference proteome</keyword>
<evidence type="ECO:0000256" key="1">
    <source>
        <dbReference type="SAM" id="Phobius"/>
    </source>
</evidence>
<organism evidence="2 3">
    <name type="scientific">Akanthomyces lecanii RCEF 1005</name>
    <dbReference type="NCBI Taxonomy" id="1081108"/>
    <lineage>
        <taxon>Eukaryota</taxon>
        <taxon>Fungi</taxon>
        <taxon>Dikarya</taxon>
        <taxon>Ascomycota</taxon>
        <taxon>Pezizomycotina</taxon>
        <taxon>Sordariomycetes</taxon>
        <taxon>Hypocreomycetidae</taxon>
        <taxon>Hypocreales</taxon>
        <taxon>Cordycipitaceae</taxon>
        <taxon>Akanthomyces</taxon>
        <taxon>Cordyceps confragosa</taxon>
    </lineage>
</organism>
<dbReference type="OrthoDB" id="3529721at2759"/>
<feature type="transmembrane region" description="Helical" evidence="1">
    <location>
        <begin position="12"/>
        <end position="31"/>
    </location>
</feature>
<dbReference type="AlphaFoldDB" id="A0A162KVF8"/>
<dbReference type="Proteomes" id="UP000076881">
    <property type="component" value="Unassembled WGS sequence"/>
</dbReference>